<dbReference type="Gene3D" id="3.40.50.1820">
    <property type="entry name" value="alpha/beta hydrolase"/>
    <property type="match status" value="1"/>
</dbReference>
<name>A0ABX9ASK6_9ENTR</name>
<evidence type="ECO:0000313" key="4">
    <source>
        <dbReference type="EMBL" id="QZN98173.1"/>
    </source>
</evidence>
<reference evidence="4 5" key="1">
    <citation type="submission" date="2021-08" db="EMBL/GenBank/DDBJ databases">
        <title>Culture and genomic analysis of Symbiopectobacterium purcellii sp. nov. gen. nov., isolated from the leafhopper Empoasca decipiens.</title>
        <authorList>
            <person name="Nadal-Jimenez P."/>
            <person name="Siozios S."/>
            <person name="Halliday N."/>
            <person name="Camara M."/>
            <person name="Hurst G.D.D."/>
        </authorList>
    </citation>
    <scope>NUCLEOTIDE SEQUENCE [LARGE SCALE GENOMIC DNA]</scope>
    <source>
        <strain evidence="4 5">SyEd1</strain>
    </source>
</reference>
<evidence type="ECO:0000256" key="1">
    <source>
        <dbReference type="ARBA" id="ARBA00022801"/>
    </source>
</evidence>
<dbReference type="EMBL" id="CP081864">
    <property type="protein sequence ID" value="QZN98173.1"/>
    <property type="molecule type" value="Genomic_DNA"/>
</dbReference>
<protein>
    <submittedName>
        <fullName evidence="4">Alpha/beta hydrolase</fullName>
    </submittedName>
</protein>
<proteinExistence type="predicted"/>
<accession>A0ABX9ASK6</accession>
<dbReference type="InterPro" id="IPR050300">
    <property type="entry name" value="GDXG_lipolytic_enzyme"/>
</dbReference>
<evidence type="ECO:0000313" key="5">
    <source>
        <dbReference type="Proteomes" id="UP000825886"/>
    </source>
</evidence>
<feature type="signal peptide" evidence="2">
    <location>
        <begin position="1"/>
        <end position="19"/>
    </location>
</feature>
<dbReference type="PANTHER" id="PTHR48081:SF13">
    <property type="entry name" value="ALPHA_BETA HYDROLASE"/>
    <property type="match status" value="1"/>
</dbReference>
<feature type="domain" description="BD-FAE-like" evidence="3">
    <location>
        <begin position="58"/>
        <end position="275"/>
    </location>
</feature>
<feature type="chain" id="PRO_5046013178" evidence="2">
    <location>
        <begin position="20"/>
        <end position="316"/>
    </location>
</feature>
<gene>
    <name evidence="4" type="ORF">K6K13_19780</name>
</gene>
<keyword evidence="5" id="KW-1185">Reference proteome</keyword>
<dbReference type="SUPFAM" id="SSF53474">
    <property type="entry name" value="alpha/beta-Hydrolases"/>
    <property type="match status" value="1"/>
</dbReference>
<evidence type="ECO:0000259" key="3">
    <source>
        <dbReference type="Pfam" id="PF20434"/>
    </source>
</evidence>
<dbReference type="GO" id="GO:0016787">
    <property type="term" value="F:hydrolase activity"/>
    <property type="evidence" value="ECO:0007669"/>
    <property type="project" value="UniProtKB-KW"/>
</dbReference>
<sequence>MALCLLCTLGGLSATAAIADAPLHTLSIKKSVPSVKLISNVVFSQVQMRGYSNVALKMDILQPESPNALPAVLFVTGGGFINANKDNYVQQRLAMAEAGYVVASMEYRVAPTVLFPAPLEDVKSAVRYLRAQSGKFGIDGAHIAVFGASAGGYLAAFTGTSNGDKQFDKGENLDQNSQVQAVIDFYGLSDLLRVGEGFPDDVVQKHTSASATEAIWVNGTSVFNDGGPITRYPERAAAANPINYINSNTPPFLIMHGTKDTIVSPRQTEILHQALLQKGIDSTYYSVSNAQHGGDYWMQPEIMKIVIQFLDKHLKG</sequence>
<keyword evidence="1 4" id="KW-0378">Hydrolase</keyword>
<keyword evidence="2" id="KW-0732">Signal</keyword>
<dbReference type="Proteomes" id="UP000825886">
    <property type="component" value="Chromosome"/>
</dbReference>
<organism evidence="4 5">
    <name type="scientific">Symbiopectobacterium purcellii</name>
    <dbReference type="NCBI Taxonomy" id="2871826"/>
    <lineage>
        <taxon>Bacteria</taxon>
        <taxon>Pseudomonadati</taxon>
        <taxon>Pseudomonadota</taxon>
        <taxon>Gammaproteobacteria</taxon>
        <taxon>Enterobacterales</taxon>
        <taxon>Enterobacteriaceae</taxon>
    </lineage>
</organism>
<evidence type="ECO:0000256" key="2">
    <source>
        <dbReference type="SAM" id="SignalP"/>
    </source>
</evidence>
<dbReference type="Pfam" id="PF20434">
    <property type="entry name" value="BD-FAE"/>
    <property type="match status" value="1"/>
</dbReference>
<dbReference type="InterPro" id="IPR029058">
    <property type="entry name" value="AB_hydrolase_fold"/>
</dbReference>
<dbReference type="InterPro" id="IPR049492">
    <property type="entry name" value="BD-FAE-like_dom"/>
</dbReference>
<dbReference type="PANTHER" id="PTHR48081">
    <property type="entry name" value="AB HYDROLASE SUPERFAMILY PROTEIN C4A8.06C"/>
    <property type="match status" value="1"/>
</dbReference>